<evidence type="ECO:0000313" key="1">
    <source>
        <dbReference type="EMBL" id="SUZ78692.1"/>
    </source>
</evidence>
<name>A0A381QH72_9ZZZZ</name>
<reference evidence="1" key="1">
    <citation type="submission" date="2018-05" db="EMBL/GenBank/DDBJ databases">
        <authorList>
            <person name="Lanie J.A."/>
            <person name="Ng W.-L."/>
            <person name="Kazmierczak K.M."/>
            <person name="Andrzejewski T.M."/>
            <person name="Davidsen T.M."/>
            <person name="Wayne K.J."/>
            <person name="Tettelin H."/>
            <person name="Glass J.I."/>
            <person name="Rusch D."/>
            <person name="Podicherti R."/>
            <person name="Tsui H.-C.T."/>
            <person name="Winkler M.E."/>
        </authorList>
    </citation>
    <scope>NUCLEOTIDE SEQUENCE</scope>
</reference>
<proteinExistence type="predicted"/>
<sequence>MARLVYEYDELLTDHDYAEPHVVAGRRLHGGFLADGTYQPPRTLVREPALDAWEEALRERGGEPFAANANLLDGARFPTVPQQLALLRHGLDQPFWNTLTFVGKIEAKGAFLSMLPVPDLSAAIVEDASEMAIGHLDRGLLDAHGLDEGGNPALGIGGHDEMWFVARDLVYGPDAHPDVEPDDNIAREDNTRHLPEIGREIEEFFSFLANLLVIEFRAEIGFAETQAILRSPDVFTDKRAEAETAAEIVERIRTDERIHVRSLNLYLGELRHLHLRTTDGGQVPGHVLIDRFWNGLVHWATVEQPRLIAADARQRMYERIAREPDGKAIRAAFDAAA</sequence>
<gene>
    <name evidence="1" type="ORF">METZ01_LOCUS31546</name>
</gene>
<protein>
    <submittedName>
        <fullName evidence="1">Uncharacterized protein</fullName>
    </submittedName>
</protein>
<organism evidence="1">
    <name type="scientific">marine metagenome</name>
    <dbReference type="NCBI Taxonomy" id="408172"/>
    <lineage>
        <taxon>unclassified sequences</taxon>
        <taxon>metagenomes</taxon>
        <taxon>ecological metagenomes</taxon>
    </lineage>
</organism>
<dbReference type="EMBL" id="UINC01001362">
    <property type="protein sequence ID" value="SUZ78692.1"/>
    <property type="molecule type" value="Genomic_DNA"/>
</dbReference>
<accession>A0A381QH72</accession>
<dbReference type="AlphaFoldDB" id="A0A381QH72"/>